<keyword evidence="3" id="KW-1185">Reference proteome</keyword>
<evidence type="ECO:0000313" key="3">
    <source>
        <dbReference type="Proteomes" id="UP000265520"/>
    </source>
</evidence>
<protein>
    <submittedName>
        <fullName evidence="2">Uncharacterized protein</fullName>
    </submittedName>
</protein>
<comment type="caution">
    <text evidence="2">The sequence shown here is derived from an EMBL/GenBank/DDBJ whole genome shotgun (WGS) entry which is preliminary data.</text>
</comment>
<reference evidence="2 3" key="1">
    <citation type="journal article" date="2018" name="Front. Plant Sci.">
        <title>Red Clover (Trifolium pratense) and Zigzag Clover (T. medium) - A Picture of Genomic Similarities and Differences.</title>
        <authorList>
            <person name="Dluhosova J."/>
            <person name="Istvanek J."/>
            <person name="Nedelnik J."/>
            <person name="Repkova J."/>
        </authorList>
    </citation>
    <scope>NUCLEOTIDE SEQUENCE [LARGE SCALE GENOMIC DNA]</scope>
    <source>
        <strain evidence="3">cv. 10/8</strain>
        <tissue evidence="2">Leaf</tissue>
    </source>
</reference>
<organism evidence="2 3">
    <name type="scientific">Trifolium medium</name>
    <dbReference type="NCBI Taxonomy" id="97028"/>
    <lineage>
        <taxon>Eukaryota</taxon>
        <taxon>Viridiplantae</taxon>
        <taxon>Streptophyta</taxon>
        <taxon>Embryophyta</taxon>
        <taxon>Tracheophyta</taxon>
        <taxon>Spermatophyta</taxon>
        <taxon>Magnoliopsida</taxon>
        <taxon>eudicotyledons</taxon>
        <taxon>Gunneridae</taxon>
        <taxon>Pentapetalae</taxon>
        <taxon>rosids</taxon>
        <taxon>fabids</taxon>
        <taxon>Fabales</taxon>
        <taxon>Fabaceae</taxon>
        <taxon>Papilionoideae</taxon>
        <taxon>50 kb inversion clade</taxon>
        <taxon>NPAAA clade</taxon>
        <taxon>Hologalegina</taxon>
        <taxon>IRL clade</taxon>
        <taxon>Trifolieae</taxon>
        <taxon>Trifolium</taxon>
    </lineage>
</organism>
<keyword evidence="1" id="KW-0472">Membrane</keyword>
<dbReference type="AlphaFoldDB" id="A0A392RLJ6"/>
<dbReference type="EMBL" id="LXQA010245163">
    <property type="protein sequence ID" value="MCI37488.1"/>
    <property type="molecule type" value="Genomic_DNA"/>
</dbReference>
<feature type="non-terminal residue" evidence="2">
    <location>
        <position position="53"/>
    </location>
</feature>
<name>A0A392RLJ6_9FABA</name>
<accession>A0A392RLJ6</accession>
<sequence>MMAPHGGCQYGGILALCHGLPIAIDNNTDMLLFCYYSALVCFLVLTVFVAFVY</sequence>
<feature type="transmembrane region" description="Helical" evidence="1">
    <location>
        <begin position="30"/>
        <end position="52"/>
    </location>
</feature>
<evidence type="ECO:0000313" key="2">
    <source>
        <dbReference type="EMBL" id="MCI37488.1"/>
    </source>
</evidence>
<dbReference type="Proteomes" id="UP000265520">
    <property type="component" value="Unassembled WGS sequence"/>
</dbReference>
<keyword evidence="1" id="KW-0812">Transmembrane</keyword>
<proteinExistence type="predicted"/>
<evidence type="ECO:0000256" key="1">
    <source>
        <dbReference type="SAM" id="Phobius"/>
    </source>
</evidence>
<keyword evidence="1" id="KW-1133">Transmembrane helix</keyword>